<reference evidence="1" key="1">
    <citation type="submission" date="2020-10" db="EMBL/GenBank/DDBJ databases">
        <authorList>
            <person name="Gilroy R."/>
        </authorList>
    </citation>
    <scope>NUCLEOTIDE SEQUENCE</scope>
    <source>
        <strain evidence="1">B1-13419</strain>
    </source>
</reference>
<dbReference type="Proteomes" id="UP000823757">
    <property type="component" value="Unassembled WGS sequence"/>
</dbReference>
<accession>A0A9D9IM66</accession>
<evidence type="ECO:0000313" key="2">
    <source>
        <dbReference type="Proteomes" id="UP000823757"/>
    </source>
</evidence>
<sequence length="365" mass="40331">MRRSTGIRSAVRLIYTETAKVLGAAAAVLLLITVSGCRKENVVADIPVFGGPTDVMLVLSDNGKTQKKTPDTKAVIVDEIQTIHSIKIYAFKHGLEELAGFVDYPDVEADQRNFHMHLNASGQIDFYVIANDIFADTGNVLDEKSRRKEIENTRFSGLKSTGNMTAVPMSNMHTKKNGDGNFTFTIEEDNDLPPIIPIELTRAMARLSFSFAKSADDDKIFINSITIQNEPESAGYFTSDGSPYGLNQQEETIVSNQTEITVLNTTGSVEGDMQDLADEDYLLPNDVGVSNSAGLYEGNAKNAYLVTVDYSVNGVGKTKEIYLPPVRPNDWVQIKAIFKEDINNCVFHIIAVPWERKVMDDIIFD</sequence>
<comment type="caution">
    <text evidence="1">The sequence shown here is derived from an EMBL/GenBank/DDBJ whole genome shotgun (WGS) entry which is preliminary data.</text>
</comment>
<dbReference type="EMBL" id="JADIMD010000092">
    <property type="protein sequence ID" value="MBO8474805.1"/>
    <property type="molecule type" value="Genomic_DNA"/>
</dbReference>
<proteinExistence type="predicted"/>
<evidence type="ECO:0000313" key="1">
    <source>
        <dbReference type="EMBL" id="MBO8474805.1"/>
    </source>
</evidence>
<gene>
    <name evidence="1" type="ORF">IAB91_05905</name>
</gene>
<dbReference type="AlphaFoldDB" id="A0A9D9IM66"/>
<reference evidence="1" key="2">
    <citation type="journal article" date="2021" name="PeerJ">
        <title>Extensive microbial diversity within the chicken gut microbiome revealed by metagenomics and culture.</title>
        <authorList>
            <person name="Gilroy R."/>
            <person name="Ravi A."/>
            <person name="Getino M."/>
            <person name="Pursley I."/>
            <person name="Horton D.L."/>
            <person name="Alikhan N.F."/>
            <person name="Baker D."/>
            <person name="Gharbi K."/>
            <person name="Hall N."/>
            <person name="Watson M."/>
            <person name="Adriaenssens E.M."/>
            <person name="Foster-Nyarko E."/>
            <person name="Jarju S."/>
            <person name="Secka A."/>
            <person name="Antonio M."/>
            <person name="Oren A."/>
            <person name="Chaudhuri R.R."/>
            <person name="La Ragione R."/>
            <person name="Hildebrand F."/>
            <person name="Pallen M.J."/>
        </authorList>
    </citation>
    <scope>NUCLEOTIDE SEQUENCE</scope>
    <source>
        <strain evidence="1">B1-13419</strain>
    </source>
</reference>
<protein>
    <submittedName>
        <fullName evidence="1">DUF4906 domain-containing protein</fullName>
    </submittedName>
</protein>
<name>A0A9D9IM66_9BACT</name>
<organism evidence="1 2">
    <name type="scientific">Candidatus Cryptobacteroides faecigallinarum</name>
    <dbReference type="NCBI Taxonomy" id="2840763"/>
    <lineage>
        <taxon>Bacteria</taxon>
        <taxon>Pseudomonadati</taxon>
        <taxon>Bacteroidota</taxon>
        <taxon>Bacteroidia</taxon>
        <taxon>Bacteroidales</taxon>
        <taxon>Candidatus Cryptobacteroides</taxon>
    </lineage>
</organism>